<dbReference type="PROSITE" id="PS00572">
    <property type="entry name" value="GLYCOSYL_HYDROL_F1_1"/>
    <property type="match status" value="1"/>
</dbReference>
<accession>Q6F2B0</accession>
<dbReference type="EnsemblBacteria" id="AAT75365">
    <property type="protein sequence ID" value="AAT75365"/>
    <property type="gene ID" value="Mfl009"/>
</dbReference>
<name>Q6F2B0_MESFL</name>
<dbReference type="eggNOG" id="COG2723">
    <property type="taxonomic scope" value="Bacteria"/>
</dbReference>
<organism evidence="6 7">
    <name type="scientific">Mesoplasma florum (strain ATCC 33453 / NBRC 100688 / NCTC 11704 / L1)</name>
    <name type="common">Acholeplasma florum</name>
    <dbReference type="NCBI Taxonomy" id="265311"/>
    <lineage>
        <taxon>Bacteria</taxon>
        <taxon>Bacillati</taxon>
        <taxon>Mycoplasmatota</taxon>
        <taxon>Mollicutes</taxon>
        <taxon>Entomoplasmatales</taxon>
        <taxon>Entomoplasmataceae</taxon>
        <taxon>Mesoplasma</taxon>
    </lineage>
</organism>
<dbReference type="FunFam" id="3.20.20.80:FF:000004">
    <property type="entry name" value="Beta-glucosidase 6-phospho-beta-glucosidase"/>
    <property type="match status" value="1"/>
</dbReference>
<gene>
    <name evidence="6" type="ordered locus">Mfl009</name>
</gene>
<dbReference type="EMBL" id="AE017263">
    <property type="protein sequence ID" value="AAT75365.1"/>
    <property type="molecule type" value="Genomic_DNA"/>
</dbReference>
<evidence type="ECO:0000313" key="7">
    <source>
        <dbReference type="Proteomes" id="UP000006647"/>
    </source>
</evidence>
<dbReference type="GO" id="GO:0005829">
    <property type="term" value="C:cytosol"/>
    <property type="evidence" value="ECO:0007669"/>
    <property type="project" value="TreeGrafter"/>
</dbReference>
<dbReference type="AlphaFoldDB" id="Q6F2B0"/>
<protein>
    <submittedName>
        <fullName evidence="6">Beta-glucosidase</fullName>
    </submittedName>
</protein>
<dbReference type="PANTHER" id="PTHR10353">
    <property type="entry name" value="GLYCOSYL HYDROLASE"/>
    <property type="match status" value="1"/>
</dbReference>
<evidence type="ECO:0000256" key="3">
    <source>
        <dbReference type="ARBA" id="ARBA00023295"/>
    </source>
</evidence>
<dbReference type="GO" id="GO:0008422">
    <property type="term" value="F:beta-glucosidase activity"/>
    <property type="evidence" value="ECO:0007669"/>
    <property type="project" value="TreeGrafter"/>
</dbReference>
<dbReference type="Gene3D" id="3.20.20.80">
    <property type="entry name" value="Glycosidases"/>
    <property type="match status" value="1"/>
</dbReference>
<feature type="active site" description="Nucleophile" evidence="4">
    <location>
        <position position="388"/>
    </location>
</feature>
<dbReference type="InterPro" id="IPR017853">
    <property type="entry name" value="GH"/>
</dbReference>
<keyword evidence="3" id="KW-0326">Glycosidase</keyword>
<dbReference type="RefSeq" id="WP_011182906.1">
    <property type="nucleotide sequence ID" value="NC_006055.1"/>
</dbReference>
<reference evidence="6 7" key="1">
    <citation type="submission" date="2004-06" db="EMBL/GenBank/DDBJ databases">
        <authorList>
            <person name="Birren B.W."/>
            <person name="Stange-Thomann N."/>
            <person name="Hafez N."/>
            <person name="DeCaprio D."/>
            <person name="Fisher S."/>
            <person name="Butler J."/>
            <person name="Elkins T."/>
            <person name="Kodira C.D."/>
            <person name="Major J."/>
            <person name="Wang S."/>
            <person name="Nicol R."/>
            <person name="Nusbaum C."/>
        </authorList>
    </citation>
    <scope>NUCLEOTIDE SEQUENCE [LARGE SCALE GENOMIC DNA]</scope>
    <source>
        <strain evidence="7">ATCC 33453 / NBRC 100688 / NCTC 11704 / L1</strain>
    </source>
</reference>
<dbReference type="Proteomes" id="UP000006647">
    <property type="component" value="Chromosome"/>
</dbReference>
<evidence type="ECO:0000256" key="4">
    <source>
        <dbReference type="PROSITE-ProRule" id="PRU10055"/>
    </source>
</evidence>
<dbReference type="SUPFAM" id="SSF51445">
    <property type="entry name" value="(Trans)glycosidases"/>
    <property type="match status" value="1"/>
</dbReference>
<dbReference type="PRINTS" id="PR00131">
    <property type="entry name" value="GLHYDRLASE1"/>
</dbReference>
<keyword evidence="7" id="KW-1185">Reference proteome</keyword>
<dbReference type="OrthoDB" id="391810at2"/>
<dbReference type="PANTHER" id="PTHR10353:SF122">
    <property type="entry name" value="6-PHOSPHO-BETA-GLUCOSIDASE ASCB-RELATED"/>
    <property type="match status" value="1"/>
</dbReference>
<dbReference type="HOGENOM" id="CLU_001859_0_2_14"/>
<evidence type="ECO:0000313" key="6">
    <source>
        <dbReference type="EMBL" id="AAT75365.1"/>
    </source>
</evidence>
<dbReference type="CAZy" id="GH1">
    <property type="family name" value="Glycoside Hydrolase Family 1"/>
</dbReference>
<dbReference type="PATRIC" id="fig|265311.5.peg.9"/>
<dbReference type="STRING" id="265311.Mfl009"/>
<sequence>MKKLNFPKSFLWGGATSAAQIEGAWNIDGKSLTLPEIQPFIELKDKSDLSKLHNERNIIFKNALEGKFEGHYPKRFGIDFYHRYKEDIALFKEAGMNIFRMSISWARIFPNAFDEKPNLNGLKFYRDVFEECKKNNMEIMVTMSHFDYPFELMKSNPKGWLDPKVKELFLKYAKTILDEYADIVKYWLPFNEINIGAFAVEAGLGIMPDSKRTEAETKELSIKGLHNLFVAQAEIVKYAKKFKNIKLGCMMADMTTYSLDCNPVNVLANMKREQILKFMFYDVMIKGKYPGYFKNIVKTLTNKEITFDENELKLLKENPLEFISFSYYMSNTVSTDPNQEKTQGNLTSAGKNPFLKATDWGWQIDPIGLRYVLNQLWDRYEVPLFISENGIGVLETLNEENAVNDDYRIDYLSKHIEQIDLALKDGVDVFGYTMWTPIDLVSASTCEMAKRYGLIFVDYDDYHNGTGNRYPKKSFNWFKEFIKTKEI</sequence>
<evidence type="ECO:0000256" key="5">
    <source>
        <dbReference type="RuleBase" id="RU003690"/>
    </source>
</evidence>
<dbReference type="KEGG" id="mfl:Mfl009"/>
<dbReference type="Pfam" id="PF00232">
    <property type="entry name" value="Glyco_hydro_1"/>
    <property type="match status" value="1"/>
</dbReference>
<keyword evidence="2" id="KW-0378">Hydrolase</keyword>
<dbReference type="PaxDb" id="265311-Mfl009"/>
<dbReference type="InterPro" id="IPR001360">
    <property type="entry name" value="Glyco_hydro_1"/>
</dbReference>
<evidence type="ECO:0000256" key="2">
    <source>
        <dbReference type="ARBA" id="ARBA00022801"/>
    </source>
</evidence>
<comment type="similarity">
    <text evidence="1 5">Belongs to the glycosyl hydrolase 1 family.</text>
</comment>
<evidence type="ECO:0000256" key="1">
    <source>
        <dbReference type="ARBA" id="ARBA00010838"/>
    </source>
</evidence>
<dbReference type="GeneID" id="2898272"/>
<dbReference type="GO" id="GO:0016052">
    <property type="term" value="P:carbohydrate catabolic process"/>
    <property type="evidence" value="ECO:0007669"/>
    <property type="project" value="TreeGrafter"/>
</dbReference>
<dbReference type="InterPro" id="IPR018120">
    <property type="entry name" value="Glyco_hydro_1_AS"/>
</dbReference>
<proteinExistence type="inferred from homology"/>